<reference evidence="1 2" key="1">
    <citation type="journal article" date="2020" name="Phytopathology">
        <title>Genome Sequence Resources of Colletotrichum truncatum, C. plurivorum, C. musicola, and C. sojae: Four Species Pathogenic to Soybean (Glycine max).</title>
        <authorList>
            <person name="Rogerio F."/>
            <person name="Boufleur T.R."/>
            <person name="Ciampi-Guillardi M."/>
            <person name="Sukno S.A."/>
            <person name="Thon M.R."/>
            <person name="Massola Junior N.S."/>
            <person name="Baroncelli R."/>
        </authorList>
    </citation>
    <scope>NUCLEOTIDE SEQUENCE [LARGE SCALE GENOMIC DNA]</scope>
    <source>
        <strain evidence="1 2">CMES1059</strain>
    </source>
</reference>
<dbReference type="Proteomes" id="UP000805649">
    <property type="component" value="Unassembled WGS sequence"/>
</dbReference>
<keyword evidence="2" id="KW-1185">Reference proteome</keyword>
<protein>
    <submittedName>
        <fullName evidence="1">Cvnh domain-containing protein</fullName>
    </submittedName>
</protein>
<name>A0ACC3YN85_COLTU</name>
<dbReference type="EMBL" id="VUJX02000008">
    <property type="protein sequence ID" value="KAL0933364.1"/>
    <property type="molecule type" value="Genomic_DNA"/>
</dbReference>
<organism evidence="1 2">
    <name type="scientific">Colletotrichum truncatum</name>
    <name type="common">Anthracnose fungus</name>
    <name type="synonym">Colletotrichum capsici</name>
    <dbReference type="NCBI Taxonomy" id="5467"/>
    <lineage>
        <taxon>Eukaryota</taxon>
        <taxon>Fungi</taxon>
        <taxon>Dikarya</taxon>
        <taxon>Ascomycota</taxon>
        <taxon>Pezizomycotina</taxon>
        <taxon>Sordariomycetes</taxon>
        <taxon>Hypocreomycetidae</taxon>
        <taxon>Glomerellales</taxon>
        <taxon>Glomerellaceae</taxon>
        <taxon>Colletotrichum</taxon>
        <taxon>Colletotrichum truncatum species complex</taxon>
    </lineage>
</organism>
<gene>
    <name evidence="1" type="ORF">CTRU02_212327</name>
</gene>
<sequence>MKALSLAALMTLAASLAVAKDCPAESDCMQKSCSDFNINKHVQLSDGSHDVTKAVLEATCEDRHGTKVYTWLNLKECIVNVDGNMFWSYQGNFDCQLCRIKERKSNSDPVVMTCMCFGKGKKTNEHAEINLSEGIWNYDGVIGCYKADGHKIPIHPVGVNKRSEDSASNILDGPAIEAISGAKSKPYTLGSDNRRFRNI</sequence>
<accession>A0ACC3YN85</accession>
<proteinExistence type="predicted"/>
<evidence type="ECO:0000313" key="2">
    <source>
        <dbReference type="Proteomes" id="UP000805649"/>
    </source>
</evidence>
<comment type="caution">
    <text evidence="1">The sequence shown here is derived from an EMBL/GenBank/DDBJ whole genome shotgun (WGS) entry which is preliminary data.</text>
</comment>
<evidence type="ECO:0000313" key="1">
    <source>
        <dbReference type="EMBL" id="KAL0933364.1"/>
    </source>
</evidence>